<dbReference type="Gene3D" id="3.30.300.160">
    <property type="entry name" value="Type II secretion system, protein E, N-terminal domain"/>
    <property type="match status" value="1"/>
</dbReference>
<dbReference type="SMART" id="SM00382">
    <property type="entry name" value="AAA"/>
    <property type="match status" value="1"/>
</dbReference>
<keyword evidence="6" id="KW-1185">Reference proteome</keyword>
<dbReference type="GO" id="GO:0005524">
    <property type="term" value="F:ATP binding"/>
    <property type="evidence" value="ECO:0007669"/>
    <property type="project" value="UniProtKB-KW"/>
</dbReference>
<keyword evidence="3" id="KW-0067">ATP-binding</keyword>
<dbReference type="AlphaFoldDB" id="A0A4U8PZ93"/>
<dbReference type="EMBL" id="QGQD01000112">
    <property type="protein sequence ID" value="TLC97694.1"/>
    <property type="molecule type" value="Genomic_DNA"/>
</dbReference>
<dbReference type="RefSeq" id="WP_044295953.1">
    <property type="nucleotide sequence ID" value="NZ_CABMJZ010000059.1"/>
</dbReference>
<dbReference type="InterPro" id="IPR001482">
    <property type="entry name" value="T2SS/T4SS_dom"/>
</dbReference>
<organism evidence="5 6">
    <name type="scientific">Robinsoniella peoriensis</name>
    <dbReference type="NCBI Taxonomy" id="180332"/>
    <lineage>
        <taxon>Bacteria</taxon>
        <taxon>Bacillati</taxon>
        <taxon>Bacillota</taxon>
        <taxon>Clostridia</taxon>
        <taxon>Lachnospirales</taxon>
        <taxon>Lachnospiraceae</taxon>
        <taxon>Robinsoniella</taxon>
    </lineage>
</organism>
<dbReference type="SUPFAM" id="SSF52540">
    <property type="entry name" value="P-loop containing nucleoside triphosphate hydrolases"/>
    <property type="match status" value="1"/>
</dbReference>
<dbReference type="GO" id="GO:0005886">
    <property type="term" value="C:plasma membrane"/>
    <property type="evidence" value="ECO:0007669"/>
    <property type="project" value="TreeGrafter"/>
</dbReference>
<dbReference type="FunFam" id="3.40.50.300:FF:000398">
    <property type="entry name" value="Type IV pilus assembly ATPase PilB"/>
    <property type="match status" value="1"/>
</dbReference>
<dbReference type="Gene3D" id="3.30.450.90">
    <property type="match status" value="1"/>
</dbReference>
<gene>
    <name evidence="5" type="primary">epsE_4</name>
    <name evidence="5" type="ORF">DSM106044_05492</name>
</gene>
<reference evidence="5 6" key="1">
    <citation type="journal article" date="2019" name="Anaerobe">
        <title>Detection of Robinsoniella peoriensis in multiple bone samples of a trauma patient.</title>
        <authorList>
            <person name="Schrottner P."/>
            <person name="Hartwich K."/>
            <person name="Bunk B."/>
            <person name="Schober I."/>
            <person name="Helbig S."/>
            <person name="Rudolph W.W."/>
            <person name="Gunzer F."/>
        </authorList>
    </citation>
    <scope>NUCLEOTIDE SEQUENCE [LARGE SCALE GENOMIC DNA]</scope>
    <source>
        <strain evidence="5 6">DSM 106044</strain>
    </source>
</reference>
<dbReference type="InterPro" id="IPR003593">
    <property type="entry name" value="AAA+_ATPase"/>
</dbReference>
<evidence type="ECO:0000313" key="5">
    <source>
        <dbReference type="EMBL" id="TLC97694.1"/>
    </source>
</evidence>
<dbReference type="Gene3D" id="3.40.50.300">
    <property type="entry name" value="P-loop containing nucleotide triphosphate hydrolases"/>
    <property type="match status" value="1"/>
</dbReference>
<evidence type="ECO:0000256" key="2">
    <source>
        <dbReference type="ARBA" id="ARBA00022741"/>
    </source>
</evidence>
<dbReference type="STRING" id="180332.GCA_000797495_05369"/>
<dbReference type="InterPro" id="IPR027417">
    <property type="entry name" value="P-loop_NTPase"/>
</dbReference>
<dbReference type="InterPro" id="IPR007831">
    <property type="entry name" value="T2SS_GspE_N"/>
</dbReference>
<comment type="caution">
    <text evidence="5">The sequence shown here is derived from an EMBL/GenBank/DDBJ whole genome shotgun (WGS) entry which is preliminary data.</text>
</comment>
<evidence type="ECO:0000313" key="6">
    <source>
        <dbReference type="Proteomes" id="UP000306509"/>
    </source>
</evidence>
<proteinExistence type="inferred from homology"/>
<name>A0A4U8PZ93_9FIRM</name>
<dbReference type="OrthoDB" id="9808272at2"/>
<dbReference type="Pfam" id="PF00437">
    <property type="entry name" value="T2SSE"/>
    <property type="match status" value="1"/>
</dbReference>
<evidence type="ECO:0000256" key="3">
    <source>
        <dbReference type="ARBA" id="ARBA00022840"/>
    </source>
</evidence>
<dbReference type="CDD" id="cd01129">
    <property type="entry name" value="PulE-GspE-like"/>
    <property type="match status" value="1"/>
</dbReference>
<feature type="domain" description="Bacterial type II secretion system protein E" evidence="4">
    <location>
        <begin position="384"/>
        <end position="398"/>
    </location>
</feature>
<evidence type="ECO:0000256" key="1">
    <source>
        <dbReference type="ARBA" id="ARBA00006611"/>
    </source>
</evidence>
<accession>A0A4U8PZ93</accession>
<dbReference type="PROSITE" id="PS00662">
    <property type="entry name" value="T2SP_E"/>
    <property type="match status" value="1"/>
</dbReference>
<dbReference type="PANTHER" id="PTHR30258">
    <property type="entry name" value="TYPE II SECRETION SYSTEM PROTEIN GSPE-RELATED"/>
    <property type="match status" value="1"/>
</dbReference>
<dbReference type="GO" id="GO:0016887">
    <property type="term" value="F:ATP hydrolysis activity"/>
    <property type="evidence" value="ECO:0007669"/>
    <property type="project" value="TreeGrafter"/>
</dbReference>
<dbReference type="SUPFAM" id="SSF160246">
    <property type="entry name" value="EspE N-terminal domain-like"/>
    <property type="match status" value="1"/>
</dbReference>
<keyword evidence="2" id="KW-0547">Nucleotide-binding</keyword>
<dbReference type="Proteomes" id="UP000306509">
    <property type="component" value="Unassembled WGS sequence"/>
</dbReference>
<dbReference type="InterPro" id="IPR037257">
    <property type="entry name" value="T2SS_E_N_sf"/>
</dbReference>
<protein>
    <submittedName>
        <fullName evidence="5">Type II traffic warden ATPase</fullName>
    </submittedName>
</protein>
<dbReference type="PANTHER" id="PTHR30258:SF1">
    <property type="entry name" value="PROTEIN TRANSPORT PROTEIN HOFB HOMOLOG"/>
    <property type="match status" value="1"/>
</dbReference>
<dbReference type="Pfam" id="PF05157">
    <property type="entry name" value="MshEN"/>
    <property type="match status" value="1"/>
</dbReference>
<evidence type="ECO:0000259" key="4">
    <source>
        <dbReference type="PROSITE" id="PS00662"/>
    </source>
</evidence>
<sequence>MLKNLRLGQVLIETGYITEQQLEEALEYQKNSSMKKMLGDVLVELGYITEEDRLKALSTRMNVRIMDFEQLKSTIEAISLVPRETAERLMVIPLRVDQNNLVLATDNPLNYYGFEELETLTGKQVVPALASKADVEEAIKRNYVNKTMISAIDDVHREYTGESDVNVSESFQQMMDRVDSSPVVKLANTIVIQACSMRASDIHIEPCQNNIRIRFRIDGDLMEAMVLNTTVLVPITTRFKIMGGLDIAERRVPQDGRFSQTVGNKNINFRISTLPSVFGEKIVVRILGDNAINIVQARELGMSESNYQKFERLLANPNGIIMVTGPTGSGKTTTIYSALHELSRPDVNVVTIEDPVEKYIKNVTQVHINTKAGLTFAAGLRSIMRQDPDIIMVGEVRDQETAVIAAQAAITGHLVLTTVHTNDAASAFMRLIDMGVEPYIVASSVIGVVSQRLVKVICEDCKTEYTPTEEELLQWSADRPMPEKFYHGAGCKNCNHTGYRGRTAVHEVIMVSPDLRNLIMKHASAQDIKRKAKEYGFTDLKENLMDLIEQGRTTMEQMIKVANFIE</sequence>
<comment type="similarity">
    <text evidence="1">Belongs to the GSP E family.</text>
</comment>